<reference evidence="2 3" key="1">
    <citation type="submission" date="2023-02" db="EMBL/GenBank/DDBJ databases">
        <title>LHISI_Scaffold_Assembly.</title>
        <authorList>
            <person name="Stuart O.P."/>
            <person name="Cleave R."/>
            <person name="Magrath M.J.L."/>
            <person name="Mikheyev A.S."/>
        </authorList>
    </citation>
    <scope>NUCLEOTIDE SEQUENCE [LARGE SCALE GENOMIC DNA]</scope>
    <source>
        <strain evidence="2">Daus_M_001</strain>
        <tissue evidence="2">Leg muscle</tissue>
    </source>
</reference>
<name>A0ABQ9G8Q2_9NEOP</name>
<evidence type="ECO:0000256" key="1">
    <source>
        <dbReference type="SAM" id="MobiDB-lite"/>
    </source>
</evidence>
<accession>A0ABQ9G8Q2</accession>
<sequence length="1052" mass="119245">MYYRASKSSSFCRLDSDFPLLFRNPGKRMTGQVTPLKSQRPMRPLTVLTYVQGCGVYPVTEGLREFCRSLLIAFRPLTSEQQGTHYTRPVASAAELRLSSGSATSETRRHISSRLFRREGKRNLYRMIEATLASVITLNAVNYVIVYWREAIKCDRYSSVRRFVIFRYTVDFDTIRTQQQSSIAIGCCLLEKAFSYSTDPLRIRQHRHGSCVIRVQTVETCRKVIQPIKTGNDELHLFRNIVYWQHPGNDELHLFRNIVYRQHPGNDELHLFRNIVYRQHPGNNELHLFRNIVYRQHPGNDELHLFRNIVYRQHPGNDELHLFMKRFGRLFTARSGDPMRAIEVSMERRRNERSEENGKSLRENPTYAIIRHESHLRKSGEPGRGLNPLWEQKPVLFLNIHDCQLKLPTPVFVDKMGTLFIVFSSPLFPSFTVIDWRILRPIYTTSVSGAQQIAGEKKSCALLAKPKRVSVLPWKTKMVKTLQIKLFKTPSICQQITGALDAKLLVTPLVFYGDGSTPCSVIKAFSADFTPRRSLSPPFYALLARRFVVYAHLSLNVAQFSELSKKLCLEAFRGLSNLAGSIWEVLHILSLTARDKGNAPEHSFSDNLRNSIRWWFRSARVSLGLSRLHAAVRLCKYPSTYWIIASPTFRHSFGHASSTGQGERPGASLNDHLRFPVLSEATSDGKTVLAGSVSNGKRTSSSLEGLCSHQVDWARGDGQGNRAEKKKKKKKKKSLSPSGFSLLIKFDQGRGKALCAVVEGHVSEFAGLLTSRSREPMRIKRGEYGEAPERNGGGNGRPPRKSAGQRHRPARFPNVRIREQRRPYSNEQAKIISSRLNYKKFRYKKNYESFSVLFGKIKLQEHIQATVQRFSITIEKHRSRTELNKRSVTNVHAVRSSICTNVFSWRGAGRSWTVNRFCAFRSGAKKNGTQLFRVLWETDRSIEGIALTNASPGTRRPDLLVGTPAGCSGDLSPTAPLAGSMAPFTLLAPPHVLVLEMPSYWFPLCTEGAVSQYTALRQKHFTIARKSDDALGVRVTFARIAPSLLDLGHAAT</sequence>
<comment type="caution">
    <text evidence="2">The sequence shown here is derived from an EMBL/GenBank/DDBJ whole genome shotgun (WGS) entry which is preliminary data.</text>
</comment>
<evidence type="ECO:0000313" key="3">
    <source>
        <dbReference type="Proteomes" id="UP001159363"/>
    </source>
</evidence>
<organism evidence="2 3">
    <name type="scientific">Dryococelus australis</name>
    <dbReference type="NCBI Taxonomy" id="614101"/>
    <lineage>
        <taxon>Eukaryota</taxon>
        <taxon>Metazoa</taxon>
        <taxon>Ecdysozoa</taxon>
        <taxon>Arthropoda</taxon>
        <taxon>Hexapoda</taxon>
        <taxon>Insecta</taxon>
        <taxon>Pterygota</taxon>
        <taxon>Neoptera</taxon>
        <taxon>Polyneoptera</taxon>
        <taxon>Phasmatodea</taxon>
        <taxon>Verophasmatodea</taxon>
        <taxon>Anareolatae</taxon>
        <taxon>Phasmatidae</taxon>
        <taxon>Eurycanthinae</taxon>
        <taxon>Dryococelus</taxon>
    </lineage>
</organism>
<proteinExistence type="predicted"/>
<feature type="region of interest" description="Disordered" evidence="1">
    <location>
        <begin position="776"/>
        <end position="808"/>
    </location>
</feature>
<protein>
    <submittedName>
        <fullName evidence="2">Uncharacterized protein</fullName>
    </submittedName>
</protein>
<dbReference type="EMBL" id="JARBHB010000014">
    <property type="protein sequence ID" value="KAJ8868804.1"/>
    <property type="molecule type" value="Genomic_DNA"/>
</dbReference>
<dbReference type="Proteomes" id="UP001159363">
    <property type="component" value="Chromosome 13"/>
</dbReference>
<feature type="compositionally biased region" description="Basic and acidic residues" evidence="1">
    <location>
        <begin position="776"/>
        <end position="789"/>
    </location>
</feature>
<feature type="compositionally biased region" description="Basic residues" evidence="1">
    <location>
        <begin position="724"/>
        <end position="734"/>
    </location>
</feature>
<gene>
    <name evidence="2" type="ORF">PR048_030345</name>
</gene>
<feature type="compositionally biased region" description="Basic residues" evidence="1">
    <location>
        <begin position="798"/>
        <end position="808"/>
    </location>
</feature>
<keyword evidence="3" id="KW-1185">Reference proteome</keyword>
<feature type="region of interest" description="Disordered" evidence="1">
    <location>
        <begin position="712"/>
        <end position="734"/>
    </location>
</feature>
<evidence type="ECO:0000313" key="2">
    <source>
        <dbReference type="EMBL" id="KAJ8868804.1"/>
    </source>
</evidence>